<keyword evidence="4" id="KW-0539">Nucleus</keyword>
<dbReference type="InterPro" id="IPR057989">
    <property type="entry name" value="TPR_RPAP1/MINIYO-like"/>
</dbReference>
<dbReference type="STRING" id="29655.A0A0K9PM99"/>
<evidence type="ECO:0000256" key="4">
    <source>
        <dbReference type="ARBA" id="ARBA00023242"/>
    </source>
</evidence>
<gene>
    <name evidence="9" type="ORF">ZOSMA_1G01550</name>
</gene>
<dbReference type="PANTHER" id="PTHR47605:SF2">
    <property type="entry name" value="TRANSCRIPTIONAL ELONGATION REGULATOR MINIYO"/>
    <property type="match status" value="1"/>
</dbReference>
<evidence type="ECO:0000256" key="2">
    <source>
        <dbReference type="ARBA" id="ARBA00009953"/>
    </source>
</evidence>
<accession>A0A0K9PM99</accession>
<dbReference type="InterPro" id="IPR016024">
    <property type="entry name" value="ARM-type_fold"/>
</dbReference>
<name>A0A0K9PM99_ZOSMR</name>
<evidence type="ECO:0000259" key="8">
    <source>
        <dbReference type="Pfam" id="PF25766"/>
    </source>
</evidence>
<evidence type="ECO:0000256" key="1">
    <source>
        <dbReference type="ARBA" id="ARBA00004123"/>
    </source>
</evidence>
<feature type="domain" description="RPAP1/MINIYO-like TPR repeats" evidence="8">
    <location>
        <begin position="1301"/>
        <end position="1447"/>
    </location>
</feature>
<dbReference type="Pfam" id="PF08621">
    <property type="entry name" value="RPAP1_N"/>
    <property type="match status" value="1"/>
</dbReference>
<feature type="domain" description="RPAP1 N-terminal" evidence="7">
    <location>
        <begin position="236"/>
        <end position="279"/>
    </location>
</feature>
<organism evidence="9 10">
    <name type="scientific">Zostera marina</name>
    <name type="common">Eelgrass</name>
    <dbReference type="NCBI Taxonomy" id="29655"/>
    <lineage>
        <taxon>Eukaryota</taxon>
        <taxon>Viridiplantae</taxon>
        <taxon>Streptophyta</taxon>
        <taxon>Embryophyta</taxon>
        <taxon>Tracheophyta</taxon>
        <taxon>Spermatophyta</taxon>
        <taxon>Magnoliopsida</taxon>
        <taxon>Liliopsida</taxon>
        <taxon>Zosteraceae</taxon>
        <taxon>Zostera</taxon>
    </lineage>
</organism>
<evidence type="ECO:0000259" key="7">
    <source>
        <dbReference type="Pfam" id="PF08621"/>
    </source>
</evidence>
<proteinExistence type="inferred from homology"/>
<reference evidence="10" key="1">
    <citation type="journal article" date="2016" name="Nature">
        <title>The genome of the seagrass Zostera marina reveals angiosperm adaptation to the sea.</title>
        <authorList>
            <person name="Olsen J.L."/>
            <person name="Rouze P."/>
            <person name="Verhelst B."/>
            <person name="Lin Y.-C."/>
            <person name="Bayer T."/>
            <person name="Collen J."/>
            <person name="Dattolo E."/>
            <person name="De Paoli E."/>
            <person name="Dittami S."/>
            <person name="Maumus F."/>
            <person name="Michel G."/>
            <person name="Kersting A."/>
            <person name="Lauritano C."/>
            <person name="Lohaus R."/>
            <person name="Toepel M."/>
            <person name="Tonon T."/>
            <person name="Vanneste K."/>
            <person name="Amirebrahimi M."/>
            <person name="Brakel J."/>
            <person name="Bostroem C."/>
            <person name="Chovatia M."/>
            <person name="Grimwood J."/>
            <person name="Jenkins J.W."/>
            <person name="Jueterbock A."/>
            <person name="Mraz A."/>
            <person name="Stam W.T."/>
            <person name="Tice H."/>
            <person name="Bornberg-Bauer E."/>
            <person name="Green P.J."/>
            <person name="Pearson G.A."/>
            <person name="Procaccini G."/>
            <person name="Duarte C.M."/>
            <person name="Schmutz J."/>
            <person name="Reusch T.B.H."/>
            <person name="Van de Peer Y."/>
        </authorList>
    </citation>
    <scope>NUCLEOTIDE SEQUENCE [LARGE SCALE GENOMIC DNA]</scope>
    <source>
        <strain evidence="10">cv. Finnish</strain>
    </source>
</reference>
<dbReference type="GO" id="GO:0030154">
    <property type="term" value="P:cell differentiation"/>
    <property type="evidence" value="ECO:0000318"/>
    <property type="project" value="GO_Central"/>
</dbReference>
<evidence type="ECO:0000313" key="10">
    <source>
        <dbReference type="Proteomes" id="UP000036987"/>
    </source>
</evidence>
<dbReference type="GO" id="GO:0005634">
    <property type="term" value="C:nucleus"/>
    <property type="evidence" value="ECO:0000318"/>
    <property type="project" value="GO_Central"/>
</dbReference>
<feature type="compositionally biased region" description="Basic and acidic residues" evidence="5">
    <location>
        <begin position="278"/>
        <end position="299"/>
    </location>
</feature>
<dbReference type="OMA" id="RGGFWKY"/>
<dbReference type="Proteomes" id="UP000036987">
    <property type="component" value="Unassembled WGS sequence"/>
</dbReference>
<comment type="caution">
    <text evidence="9">The sequence shown here is derived from an EMBL/GenBank/DDBJ whole genome shotgun (WGS) entry which is preliminary data.</text>
</comment>
<dbReference type="InterPro" id="IPR055326">
    <property type="entry name" value="MINIYO"/>
</dbReference>
<dbReference type="EMBL" id="LFYR01000729">
    <property type="protein sequence ID" value="KMZ70183.1"/>
    <property type="molecule type" value="Genomic_DNA"/>
</dbReference>
<keyword evidence="3" id="KW-0804">Transcription</keyword>
<dbReference type="InterPro" id="IPR013929">
    <property type="entry name" value="RPAP1_C"/>
</dbReference>
<dbReference type="Pfam" id="PF08620">
    <property type="entry name" value="RPAP1_C"/>
    <property type="match status" value="1"/>
</dbReference>
<feature type="region of interest" description="Disordered" evidence="5">
    <location>
        <begin position="273"/>
        <end position="327"/>
    </location>
</feature>
<dbReference type="Pfam" id="PF25766">
    <property type="entry name" value="TPR_RPAP1"/>
    <property type="match status" value="1"/>
</dbReference>
<protein>
    <submittedName>
        <fullName evidence="9">RNA polymerase II-associated protein</fullName>
    </submittedName>
</protein>
<evidence type="ECO:0000259" key="6">
    <source>
        <dbReference type="Pfam" id="PF08620"/>
    </source>
</evidence>
<dbReference type="PANTHER" id="PTHR47605">
    <property type="entry name" value="TRANSCRIPTIONAL ELONGATION REGULATOR MINIYO"/>
    <property type="match status" value="1"/>
</dbReference>
<feature type="domain" description="RPAP1 C-terminal" evidence="6">
    <location>
        <begin position="344"/>
        <end position="422"/>
    </location>
</feature>
<dbReference type="InterPro" id="IPR013930">
    <property type="entry name" value="RPAP1_N"/>
</dbReference>
<dbReference type="SUPFAM" id="SSF48371">
    <property type="entry name" value="ARM repeat"/>
    <property type="match status" value="1"/>
</dbReference>
<dbReference type="OrthoDB" id="348201at2759"/>
<evidence type="ECO:0000256" key="3">
    <source>
        <dbReference type="ARBA" id="ARBA00023163"/>
    </source>
</evidence>
<comment type="subcellular location">
    <subcellularLocation>
        <location evidence="1">Nucleus</location>
    </subcellularLocation>
</comment>
<keyword evidence="10" id="KW-1185">Reference proteome</keyword>
<evidence type="ECO:0000313" key="9">
    <source>
        <dbReference type="EMBL" id="KMZ70183.1"/>
    </source>
</evidence>
<sequence length="1525" mass="172449">MENPKREMKKVEEVHQTVPSSLVGRIIEKGFSSNSLSATSTFPPTSIPTPTVIPFPVARHRSHGPHWKPLKAMDVDGYEDGDEEDKHDTYYNSTSISAKPLERKDKKRLDLSRWRELLNCDKIEGKEELKNMKAKANESDAVVEGVEKRVIENRIDEAEINRLDDKKWTDLNNSQTVEGEIDPRSTIKVPVDDTHNKEDFLESYVKVASANNNANVQSLPIPMIEENLLPQNDMDDIDAENCAFLNRMSQDEIAEEKNEIMMKMDPTLVEMLRKRGRDKSEGKKSYGKADRDRKSKTFKSDTVLFNGAENSSKGSVPVNGESHTNSHNDGLWSAWSERVEKVRELRFSMYGDIVDKDCFEGQTNEHSQYNVDNVTERDLLRTEGDPIAAGYTIKEAIALSRSVISGQRAFALKLLASVLTKALDNLQNMNTKLNLRNIIYSTNIVDWQAIWAYALGPEPELILSLRISLDDNHESVVLACAKVLQCMLSFHYNENFFDVKEKLSAHQTNYFTSPVLRTRPEVLHGFLHGGFWKYNTKPSNIFPSNKNNEDDAGGEKNTVQDDVIVAGQDVAAGLIRMGILPRICYLLEMDPLPSLELCLITILIGLARHSPTSASAIVKCPRLVRTVINRFTQGNHSCQINSVLLLKVLYEADKQNCLDFVNSNFLYVIMWHLYKPPVSLDDWINSGREHCIFTSSLMIQQLRLWKVCIQYGYCISCFADFFPSLCFWLSPSSLEKLNNSDVIGEFSSVALEAYLVLEALSQTLPNLHKLEQLDIKHKLYHIDLWSWNHAIAMVNLGMEWLILKNNPFIFQLNDPLKDNCQDFKRCHMLRVISAVLHMISSIFNKITSIDSINLANNNNPLPWLPDIVPKVGLEIVKNGFFNFLDSSDIENGLDVDNCSLAFYLSHLKYHNNIELSLASINCLHGLACLVISIDHCVQNAKGSRGIDYMEGCNSSLEDKILEEGIAKWAQKDFTGALAVFESKVPSMWRDFQSVGIFGRGGPAPGVGIGWGSSGGGFWSTNFLLGQEIAQLILNLHKMFPVVMENDVLSAYSSTESTSALPFEFIFCILQKINSLFGVCLLAGPVDKYTLEKAFDTLFQGSIFKYLGICIHHFLQLKKGYGTFNCSFMEEEYHLFGKVLNVHFRNRWLRPKKKSSKTDKNLKKKDTLETIHEESETLEMSNEKHQGNTCLHTEWAHQRLPLPIHWFLSPLTTIGDLDTAQSLLGSSVVKKKNIDCSSDILNIAKGGIFLLLGLETMCHFLSVKAMDSPIFGVHLVWKLHSLSMVLLVKMEILEDVKFRNIFEILQALYGEKLAHVSSHQESLAFQMLVHESYNTFVETLVDHFASISYGDLIWGRQIAIYLHRSVCPSVRLAAWNALCNAHILELLPPLESCIGEAKGYMEPIENNEEMLQALAKSWVSGTLDKAVVRGSMTFTLALHHLSSFIFQCNAPDDMLILRNKLAKSLLRGFSRKKNQEVMMLKFIDYKCVLSQEVTESERRFSILSEACEGNSSLMTLVNKLKLSNRS</sequence>
<evidence type="ECO:0000256" key="5">
    <source>
        <dbReference type="SAM" id="MobiDB-lite"/>
    </source>
</evidence>
<comment type="similarity">
    <text evidence="2">Belongs to the RPAP1 family.</text>
</comment>